<dbReference type="OrthoDB" id="438224at2759"/>
<comment type="caution">
    <text evidence="1">The sequence shown here is derived from an EMBL/GenBank/DDBJ whole genome shotgun (WGS) entry which is preliminary data.</text>
</comment>
<dbReference type="SUPFAM" id="SSF51197">
    <property type="entry name" value="Clavaminate synthase-like"/>
    <property type="match status" value="1"/>
</dbReference>
<keyword evidence="2" id="KW-1185">Reference proteome</keyword>
<name>A0A9W8E6H6_9FUNG</name>
<sequence length="386" mass="43029">MGQSDRAIKKTPEGVVVVDFAQLTEELPGDLHVAIEEAFGEDDHCLGVLVVQNVPHLVEHRQALLNLAPQLAHLPPSVKQKLEQEESKYNFGWSHGKEIMNGKPDLAKGSFYANPIQDQPTTDPTLVQAYPEYYAGNLWPKEEDLPGFKDAFQNLGQLVIQVGALLAVHCDKYLATKVPRYRPDYLQGLIKNSDTTKARMLHYFCPAEQDNEDKPDHSSERGENSDNIDSWCGWHLDHSCLTGVTAAQYTSIQPLFDASVTARDGPLKLPTVPCPDSHAGLYIRTRSGQVVQVRIPPDCLAFQTGSALEIVSDNHLRATPHCVRGPQPRRPSISQWVPSPTTGALDPRYISRNTFVVFMQPSVLDELRPGYTFAEFTKKVLGQHYQ</sequence>
<evidence type="ECO:0000313" key="1">
    <source>
        <dbReference type="EMBL" id="KAJ1963469.1"/>
    </source>
</evidence>
<dbReference type="InterPro" id="IPR027443">
    <property type="entry name" value="IPNS-like_sf"/>
</dbReference>
<dbReference type="PANTHER" id="PTHR48420:SF1">
    <property type="entry name" value="NON-HAEM DIOXYGENASE N-TERMINAL DOMAIN-CONTAINING PROTEIN"/>
    <property type="match status" value="1"/>
</dbReference>
<evidence type="ECO:0008006" key="3">
    <source>
        <dbReference type="Google" id="ProtNLM"/>
    </source>
</evidence>
<dbReference type="Proteomes" id="UP001150925">
    <property type="component" value="Unassembled WGS sequence"/>
</dbReference>
<organism evidence="1 2">
    <name type="scientific">Dispira parvispora</name>
    <dbReference type="NCBI Taxonomy" id="1520584"/>
    <lineage>
        <taxon>Eukaryota</taxon>
        <taxon>Fungi</taxon>
        <taxon>Fungi incertae sedis</taxon>
        <taxon>Zoopagomycota</taxon>
        <taxon>Kickxellomycotina</taxon>
        <taxon>Dimargaritomycetes</taxon>
        <taxon>Dimargaritales</taxon>
        <taxon>Dimargaritaceae</taxon>
        <taxon>Dispira</taxon>
    </lineage>
</organism>
<accession>A0A9W8E6H6</accession>
<protein>
    <recommendedName>
        <fullName evidence="3">Non-haem dioxygenase N-terminal domain-containing protein</fullName>
    </recommendedName>
</protein>
<proteinExistence type="predicted"/>
<dbReference type="PANTHER" id="PTHR48420">
    <property type="entry name" value="NON-HAEM DIOXYGENASE N-TERMINAL DOMAIN-CONTAINING PROTEIN"/>
    <property type="match status" value="1"/>
</dbReference>
<dbReference type="AlphaFoldDB" id="A0A9W8E6H6"/>
<dbReference type="Gene3D" id="2.60.120.330">
    <property type="entry name" value="B-lactam Antibiotic, Isopenicillin N Synthase, Chain"/>
    <property type="match status" value="1"/>
</dbReference>
<reference evidence="1" key="1">
    <citation type="submission" date="2022-07" db="EMBL/GenBank/DDBJ databases">
        <title>Phylogenomic reconstructions and comparative analyses of Kickxellomycotina fungi.</title>
        <authorList>
            <person name="Reynolds N.K."/>
            <person name="Stajich J.E."/>
            <person name="Barry K."/>
            <person name="Grigoriev I.V."/>
            <person name="Crous P."/>
            <person name="Smith M.E."/>
        </authorList>
    </citation>
    <scope>NUCLEOTIDE SEQUENCE</scope>
    <source>
        <strain evidence="1">RSA 1196</strain>
    </source>
</reference>
<dbReference type="EMBL" id="JANBPY010000820">
    <property type="protein sequence ID" value="KAJ1963469.1"/>
    <property type="molecule type" value="Genomic_DNA"/>
</dbReference>
<evidence type="ECO:0000313" key="2">
    <source>
        <dbReference type="Proteomes" id="UP001150925"/>
    </source>
</evidence>
<gene>
    <name evidence="1" type="ORF">IWQ62_003201</name>
</gene>